<dbReference type="Proteomes" id="UP000284120">
    <property type="component" value="Unassembled WGS sequence"/>
</dbReference>
<comment type="caution">
    <text evidence="3">The sequence shown here is derived from an EMBL/GenBank/DDBJ whole genome shotgun (WGS) entry which is preliminary data.</text>
</comment>
<accession>A0A3S4RP32</accession>
<dbReference type="AlphaFoldDB" id="A0A3S4RP32"/>
<feature type="chain" id="PRO_5018663042" description="Outer membrane protein beta-barrel domain-containing protein" evidence="1">
    <location>
        <begin position="25"/>
        <end position="932"/>
    </location>
</feature>
<organism evidence="3 4">
    <name type="scientific">Pedobacter chitinilyticus</name>
    <dbReference type="NCBI Taxonomy" id="2233776"/>
    <lineage>
        <taxon>Bacteria</taxon>
        <taxon>Pseudomonadati</taxon>
        <taxon>Bacteroidota</taxon>
        <taxon>Sphingobacteriia</taxon>
        <taxon>Sphingobacteriales</taxon>
        <taxon>Sphingobacteriaceae</taxon>
        <taxon>Pedobacter</taxon>
    </lineage>
</organism>
<dbReference type="EMBL" id="SAYW01000005">
    <property type="protein sequence ID" value="RWU05506.1"/>
    <property type="molecule type" value="Genomic_DNA"/>
</dbReference>
<dbReference type="GO" id="GO:0030246">
    <property type="term" value="F:carbohydrate binding"/>
    <property type="evidence" value="ECO:0007669"/>
    <property type="project" value="InterPro"/>
</dbReference>
<evidence type="ECO:0000256" key="1">
    <source>
        <dbReference type="SAM" id="SignalP"/>
    </source>
</evidence>
<dbReference type="OrthoDB" id="1086219at2"/>
<dbReference type="Pfam" id="PF14905">
    <property type="entry name" value="OMP_b-brl_3"/>
    <property type="match status" value="1"/>
</dbReference>
<keyword evidence="1" id="KW-0732">Signal</keyword>
<name>A0A3S4RP32_9SPHI</name>
<proteinExistence type="predicted"/>
<dbReference type="Pfam" id="PF13620">
    <property type="entry name" value="CarboxypepD_reg"/>
    <property type="match status" value="1"/>
</dbReference>
<evidence type="ECO:0000259" key="2">
    <source>
        <dbReference type="Pfam" id="PF14905"/>
    </source>
</evidence>
<dbReference type="RefSeq" id="WP_113648269.1">
    <property type="nucleotide sequence ID" value="NZ_QMHN01000005.1"/>
</dbReference>
<dbReference type="InterPro" id="IPR041700">
    <property type="entry name" value="OMP_b-brl_3"/>
</dbReference>
<gene>
    <name evidence="3" type="ORF">DPV69_15250</name>
</gene>
<evidence type="ECO:0000313" key="4">
    <source>
        <dbReference type="Proteomes" id="UP000284120"/>
    </source>
</evidence>
<evidence type="ECO:0000313" key="3">
    <source>
        <dbReference type="EMBL" id="RWU05506.1"/>
    </source>
</evidence>
<keyword evidence="4" id="KW-1185">Reference proteome</keyword>
<dbReference type="SUPFAM" id="SSF56935">
    <property type="entry name" value="Porins"/>
    <property type="match status" value="1"/>
</dbReference>
<sequence length="932" mass="102682">MNKHLQRALFLTLLWLGNIAFAQAQGTVSGKVLNEKDKKPIDYASIAIKRLTSDSAVVGSTTTNTNGTFSVNNIAAGKYRLYVVFLGLKTVNRDFELTAAKPSINFGELLMEDTGVTLKGIEIKGETPPVVVKKDTLEISASTLKVKENSVVEDLLKKVPGVDVAKDGTVTTQGETIKRVRVDGKDFMGNDPLLATRNLPADMVDKIQIIDDMSEQSKFSGVDDGNREKILNIVTKNGIKNKGYMGNSTAGYGSDDRYDVNINLNRFDNAQRISLIGQFNNVNKQNFGGGIGGGGGGRGAMFGGGGGGQQQQGITTTTAAGIDFADTYDDGTQFTGSYFFNKTSLFNTGFTNSQSFIGNNTVTNNSNLESTTQRLNHRLNFMVDTKLDSATSIRIQPNISYTDNSGNSMTNYVRNNLAGDAVGSQNLITGSTTPTISNSLLLRRKFLRRGRTLSLNVNTNINDSDADTYNKNPETLTAPGGGVTVKSLNQLNDNNVNSFNNTARLVYTEPLSKTLSLEFNLQNGYMHDNRKRNLYEFNNATQQYDVLITNPDYSNEFENTTWTNALGFSLNKNEKKYNWNIGLAGQLTNRTNENLTTGNSFKRDFFNITPTAQFRYNFSNSKRLNIRYDGRTNQPSIDQIQPVIDNTNTLTSPKGNPDLKPSFSNNLRIFYNNFDFASYRTLFLGAFITQTFNDFGNAQRQITSGENIGKIENRFVNVDGNYSVNVFGNLGLPIIKGNKLNLQIDGGLSNSKGTNLAEDGSKNVTKNIGIRNGYKLVSNMDKFDLIAGVSGRWDHGTYTRGETTNFYTLSPNIDISYVFPGNIRLQTDVTYNRLTGRGAANADYTQVNGYISRQFFKNKGTFKLAVNDLFNENTGVLRTASANSIVDQNFNVLKRYFMFSFTYSLSSIAGMQMPGQQGRGQGNFRMGGPGRM</sequence>
<feature type="domain" description="Outer membrane protein beta-barrel" evidence="2">
    <location>
        <begin position="444"/>
        <end position="903"/>
    </location>
</feature>
<feature type="signal peptide" evidence="1">
    <location>
        <begin position="1"/>
        <end position="24"/>
    </location>
</feature>
<protein>
    <recommendedName>
        <fullName evidence="2">Outer membrane protein beta-barrel domain-containing protein</fullName>
    </recommendedName>
</protein>
<dbReference type="Gene3D" id="2.60.40.1120">
    <property type="entry name" value="Carboxypeptidase-like, regulatory domain"/>
    <property type="match status" value="1"/>
</dbReference>
<reference evidence="3 4" key="1">
    <citation type="submission" date="2018-06" db="EMBL/GenBank/DDBJ databases">
        <title>Pedobacter endophyticus sp. nov., an endophytic bacterium isolated from a leaf of Triticum aestivum.</title>
        <authorList>
            <person name="Zhang L."/>
        </authorList>
    </citation>
    <scope>NUCLEOTIDE SEQUENCE [LARGE SCALE GENOMIC DNA]</scope>
    <source>
        <strain evidence="3 4">CM134L-2</strain>
    </source>
</reference>
<dbReference type="InterPro" id="IPR013784">
    <property type="entry name" value="Carb-bd-like_fold"/>
</dbReference>
<dbReference type="SUPFAM" id="SSF49452">
    <property type="entry name" value="Starch-binding domain-like"/>
    <property type="match status" value="1"/>
</dbReference>